<dbReference type="KEGG" id="mcub:MCBB_1160"/>
<evidence type="ECO:0000313" key="1">
    <source>
        <dbReference type="EMBL" id="SCG85718.1"/>
    </source>
</evidence>
<name>A0A1D3L2C5_9EURY</name>
<accession>A0A1D3L2C5</accession>
<reference evidence="1 2" key="1">
    <citation type="submission" date="2016-08" db="EMBL/GenBank/DDBJ databases">
        <authorList>
            <person name="Seilhamer J.J."/>
        </authorList>
    </citation>
    <scope>NUCLEOTIDE SEQUENCE [LARGE SCALE GENOMIC DNA]</scope>
    <source>
        <strain evidence="1">Buetzberg</strain>
    </source>
</reference>
<dbReference type="PATRIC" id="fig|129848.4.peg.1171"/>
<dbReference type="GeneID" id="30412005"/>
<protein>
    <submittedName>
        <fullName evidence="1">Putative secreted protein</fullName>
    </submittedName>
</protein>
<dbReference type="STRING" id="118062.MCBB_1160"/>
<gene>
    <name evidence="1" type="ORF">MCBB_1160</name>
</gene>
<dbReference type="Proteomes" id="UP000094707">
    <property type="component" value="Chromosome I"/>
</dbReference>
<dbReference type="EMBL" id="LT607756">
    <property type="protein sequence ID" value="SCG85718.1"/>
    <property type="molecule type" value="Genomic_DNA"/>
</dbReference>
<organism evidence="1 2">
    <name type="scientific">Methanobacterium congolense</name>
    <dbReference type="NCBI Taxonomy" id="118062"/>
    <lineage>
        <taxon>Archaea</taxon>
        <taxon>Methanobacteriati</taxon>
        <taxon>Methanobacteriota</taxon>
        <taxon>Methanomada group</taxon>
        <taxon>Methanobacteria</taxon>
        <taxon>Methanobacteriales</taxon>
        <taxon>Methanobacteriaceae</taxon>
        <taxon>Methanobacterium</taxon>
    </lineage>
</organism>
<evidence type="ECO:0000313" key="2">
    <source>
        <dbReference type="Proteomes" id="UP000094707"/>
    </source>
</evidence>
<keyword evidence="2" id="KW-1185">Reference proteome</keyword>
<dbReference type="RefSeq" id="WP_071906849.1">
    <property type="nucleotide sequence ID" value="NZ_LT607756.1"/>
</dbReference>
<proteinExistence type="predicted"/>
<dbReference type="AlphaFoldDB" id="A0A1D3L2C5"/>
<sequence>MVIVLIFVLSTVATATVITATNQTDSNSTNQALTDTNQVNSTNQTMDNQTRDALVENLTQKINELDTMTNGSNSSVIAEYSGQKLQELKSEVNNSSITSKTKKKLLLNINTALQANGVAVTSIVNGNYDQAQSELDYEYSLLDEINTQIASANGTTINTTEADNLTQSINEIKAGHENGAEWILNNDPDIQFNLTTQYYTNIEDKINEIRSIVSELQAGGVPVTIETKDTVFTTLRVMLTGSNDHDYAIETGGEIIDLPSKAMAALDGEGQIDIIEKRTGGTICDQCRGKIIAFNLVSDAIIGAATGGLGDEAQIVIKFASVGLSIANAASEITDEQYIRTYNYIFNKWANGCSCEPDCGCIFRYTNLINLESKIKLLNNVYIHHAVPIEVTVTDSKYNGTGP</sequence>